<keyword evidence="8" id="KW-0375">Hydrogen ion transport</keyword>
<dbReference type="NCBIfam" id="TIGR01216">
    <property type="entry name" value="ATP_synt_epsi"/>
    <property type="match status" value="1"/>
</dbReference>
<dbReference type="CDD" id="cd12152">
    <property type="entry name" value="F1-ATPase_delta"/>
    <property type="match status" value="1"/>
</dbReference>
<evidence type="ECO:0000256" key="10">
    <source>
        <dbReference type="SAM" id="Coils"/>
    </source>
</evidence>
<evidence type="ECO:0000313" key="13">
    <source>
        <dbReference type="Proteomes" id="UP000176299"/>
    </source>
</evidence>
<dbReference type="InterPro" id="IPR020546">
    <property type="entry name" value="ATP_synth_F1_dsu/esu_N"/>
</dbReference>
<evidence type="ECO:0000256" key="7">
    <source>
        <dbReference type="ARBA" id="ARBA00023310"/>
    </source>
</evidence>
<evidence type="ECO:0000256" key="6">
    <source>
        <dbReference type="ARBA" id="ARBA00023196"/>
    </source>
</evidence>
<comment type="similarity">
    <text evidence="2 8 9">Belongs to the ATPase epsilon chain family.</text>
</comment>
<dbReference type="Proteomes" id="UP000176299">
    <property type="component" value="Unassembled WGS sequence"/>
</dbReference>
<protein>
    <recommendedName>
        <fullName evidence="8">ATP synthase epsilon chain</fullName>
    </recommendedName>
    <alternativeName>
        <fullName evidence="8">ATP synthase F1 sector epsilon subunit</fullName>
    </alternativeName>
    <alternativeName>
        <fullName evidence="8">F-ATPase epsilon subunit</fullName>
    </alternativeName>
</protein>
<organism evidence="12 13">
    <name type="scientific">Candidatus Woykebacteria bacterium GWA1_44_8</name>
    <dbReference type="NCBI Taxonomy" id="1802591"/>
    <lineage>
        <taxon>Bacteria</taxon>
        <taxon>Candidatus Woykeibacteriota</taxon>
    </lineage>
</organism>
<feature type="domain" description="ATP synthase F1 complex delta/epsilon subunit N-terminal" evidence="11">
    <location>
        <begin position="1"/>
        <end position="78"/>
    </location>
</feature>
<dbReference type="GO" id="GO:0012505">
    <property type="term" value="C:endomembrane system"/>
    <property type="evidence" value="ECO:0007669"/>
    <property type="project" value="UniProtKB-SubCell"/>
</dbReference>
<sequence length="143" mass="15686">MKLEIVTPEKIAYSEEADQVTLPTADGEITVLPNHVPLVTKLLPGELTIKKGSQYIVLASGGGFAEIDSKKVSVVTDLAQQPEEIDEKETQVAIERAQQALKEKERLSEEEFAATTATLQKALAQLRIKRKHAHGRRAPETST</sequence>
<evidence type="ECO:0000256" key="9">
    <source>
        <dbReference type="RuleBase" id="RU003656"/>
    </source>
</evidence>
<accession>A0A1G1W0K1</accession>
<dbReference type="GO" id="GO:0005524">
    <property type="term" value="F:ATP binding"/>
    <property type="evidence" value="ECO:0007669"/>
    <property type="project" value="UniProtKB-UniRule"/>
</dbReference>
<proteinExistence type="inferred from homology"/>
<dbReference type="Pfam" id="PF02823">
    <property type="entry name" value="ATP-synt_DE_N"/>
    <property type="match status" value="1"/>
</dbReference>
<keyword evidence="6 8" id="KW-0139">CF(1)</keyword>
<dbReference type="InterPro" id="IPR036771">
    <property type="entry name" value="ATPsynth_dsu/esu_N"/>
</dbReference>
<keyword evidence="3 8" id="KW-0813">Transport</keyword>
<keyword evidence="7 8" id="KW-0066">ATP synthesis</keyword>
<keyword evidence="10" id="KW-0175">Coiled coil</keyword>
<evidence type="ECO:0000256" key="8">
    <source>
        <dbReference type="HAMAP-Rule" id="MF_00530"/>
    </source>
</evidence>
<feature type="coiled-coil region" evidence="10">
    <location>
        <begin position="87"/>
        <end position="114"/>
    </location>
</feature>
<dbReference type="GO" id="GO:0005886">
    <property type="term" value="C:plasma membrane"/>
    <property type="evidence" value="ECO:0007669"/>
    <property type="project" value="UniProtKB-SubCell"/>
</dbReference>
<evidence type="ECO:0000256" key="4">
    <source>
        <dbReference type="ARBA" id="ARBA00023065"/>
    </source>
</evidence>
<dbReference type="Gene3D" id="2.60.15.10">
    <property type="entry name" value="F0F1 ATP synthase delta/epsilon subunit, N-terminal"/>
    <property type="match status" value="1"/>
</dbReference>
<evidence type="ECO:0000256" key="1">
    <source>
        <dbReference type="ARBA" id="ARBA00004184"/>
    </source>
</evidence>
<reference evidence="12 13" key="1">
    <citation type="journal article" date="2016" name="Nat. Commun.">
        <title>Thousands of microbial genomes shed light on interconnected biogeochemical processes in an aquifer system.</title>
        <authorList>
            <person name="Anantharaman K."/>
            <person name="Brown C.T."/>
            <person name="Hug L.A."/>
            <person name="Sharon I."/>
            <person name="Castelle C.J."/>
            <person name="Probst A.J."/>
            <person name="Thomas B.C."/>
            <person name="Singh A."/>
            <person name="Wilkins M.J."/>
            <person name="Karaoz U."/>
            <person name="Brodie E.L."/>
            <person name="Williams K.H."/>
            <person name="Hubbard S.S."/>
            <person name="Banfield J.F."/>
        </authorList>
    </citation>
    <scope>NUCLEOTIDE SEQUENCE [LARGE SCALE GENOMIC DNA]</scope>
</reference>
<keyword evidence="5 8" id="KW-0472">Membrane</keyword>
<gene>
    <name evidence="8" type="primary">atpC</name>
    <name evidence="12" type="ORF">A2113_00585</name>
</gene>
<keyword evidence="8" id="KW-1003">Cell membrane</keyword>
<evidence type="ECO:0000256" key="3">
    <source>
        <dbReference type="ARBA" id="ARBA00022448"/>
    </source>
</evidence>
<dbReference type="SUPFAM" id="SSF51344">
    <property type="entry name" value="Epsilon subunit of F1F0-ATP synthase N-terminal domain"/>
    <property type="match status" value="1"/>
</dbReference>
<dbReference type="GO" id="GO:0045259">
    <property type="term" value="C:proton-transporting ATP synthase complex"/>
    <property type="evidence" value="ECO:0007669"/>
    <property type="project" value="UniProtKB-KW"/>
</dbReference>
<comment type="function">
    <text evidence="8">Produces ATP from ADP in the presence of a proton gradient across the membrane.</text>
</comment>
<evidence type="ECO:0000259" key="11">
    <source>
        <dbReference type="Pfam" id="PF02823"/>
    </source>
</evidence>
<name>A0A1G1W0K1_9BACT</name>
<comment type="subunit">
    <text evidence="8 9">F-type ATPases have 2 components, CF(1) - the catalytic core - and CF(0) - the membrane proton channel. CF(1) has five subunits: alpha(3), beta(3), gamma(1), delta(1), epsilon(1). CF(0) has three main subunits: a, b and c.</text>
</comment>
<dbReference type="EMBL" id="MHCN01000017">
    <property type="protein sequence ID" value="OGY21189.1"/>
    <property type="molecule type" value="Genomic_DNA"/>
</dbReference>
<evidence type="ECO:0000313" key="12">
    <source>
        <dbReference type="EMBL" id="OGY21189.1"/>
    </source>
</evidence>
<dbReference type="GO" id="GO:0046933">
    <property type="term" value="F:proton-transporting ATP synthase activity, rotational mechanism"/>
    <property type="evidence" value="ECO:0007669"/>
    <property type="project" value="UniProtKB-UniRule"/>
</dbReference>
<evidence type="ECO:0000256" key="5">
    <source>
        <dbReference type="ARBA" id="ARBA00023136"/>
    </source>
</evidence>
<comment type="caution">
    <text evidence="12">The sequence shown here is derived from an EMBL/GenBank/DDBJ whole genome shotgun (WGS) entry which is preliminary data.</text>
</comment>
<comment type="subcellular location">
    <subcellularLocation>
        <location evidence="8">Cell membrane</location>
        <topology evidence="8">Peripheral membrane protein</topology>
    </subcellularLocation>
    <subcellularLocation>
        <location evidence="1">Endomembrane system</location>
        <topology evidence="1">Peripheral membrane protein</topology>
    </subcellularLocation>
</comment>
<evidence type="ECO:0000256" key="2">
    <source>
        <dbReference type="ARBA" id="ARBA00005712"/>
    </source>
</evidence>
<keyword evidence="4 8" id="KW-0406">Ion transport</keyword>
<dbReference type="PANTHER" id="PTHR13822:SF10">
    <property type="entry name" value="ATP SYNTHASE EPSILON CHAIN, CHLOROPLASTIC"/>
    <property type="match status" value="1"/>
</dbReference>
<dbReference type="HAMAP" id="MF_00530">
    <property type="entry name" value="ATP_synth_epsil_bac"/>
    <property type="match status" value="1"/>
</dbReference>
<dbReference type="PANTHER" id="PTHR13822">
    <property type="entry name" value="ATP SYNTHASE DELTA/EPSILON CHAIN"/>
    <property type="match status" value="1"/>
</dbReference>
<dbReference type="InterPro" id="IPR001469">
    <property type="entry name" value="ATP_synth_F1_dsu/esu"/>
</dbReference>
<dbReference type="AlphaFoldDB" id="A0A1G1W0K1"/>
<dbReference type="STRING" id="1802591.A2113_00585"/>